<organism evidence="2 3">
    <name type="scientific">Candidatus Yanofskybacteria bacterium GW2011_GWC1_48_11</name>
    <dbReference type="NCBI Taxonomy" id="1619027"/>
    <lineage>
        <taxon>Bacteria</taxon>
        <taxon>Candidatus Yanofskyibacteriota</taxon>
    </lineage>
</organism>
<name>A0A837INR7_9BACT</name>
<feature type="transmembrane region" description="Helical" evidence="1">
    <location>
        <begin position="47"/>
        <end position="67"/>
    </location>
</feature>
<evidence type="ECO:0000313" key="3">
    <source>
        <dbReference type="Proteomes" id="UP000034462"/>
    </source>
</evidence>
<evidence type="ECO:0000256" key="1">
    <source>
        <dbReference type="SAM" id="Phobius"/>
    </source>
</evidence>
<keyword evidence="1" id="KW-0472">Membrane</keyword>
<dbReference type="Proteomes" id="UP000034462">
    <property type="component" value="Unassembled WGS sequence"/>
</dbReference>
<comment type="caution">
    <text evidence="2">The sequence shown here is derived from an EMBL/GenBank/DDBJ whole genome shotgun (WGS) entry which is preliminary data.</text>
</comment>
<proteinExistence type="predicted"/>
<protein>
    <submittedName>
        <fullName evidence="2">Uncharacterized protein</fullName>
    </submittedName>
</protein>
<accession>A0A837INR7</accession>
<reference evidence="2 3" key="1">
    <citation type="journal article" date="2015" name="Nature">
        <title>rRNA introns, odd ribosomes, and small enigmatic genomes across a large radiation of phyla.</title>
        <authorList>
            <person name="Brown C.T."/>
            <person name="Hug L.A."/>
            <person name="Thomas B.C."/>
            <person name="Sharon I."/>
            <person name="Castelle C.J."/>
            <person name="Singh A."/>
            <person name="Wilkins M.J."/>
            <person name="Williams K.H."/>
            <person name="Banfield J.F."/>
        </authorList>
    </citation>
    <scope>NUCLEOTIDE SEQUENCE [LARGE SCALE GENOMIC DNA]</scope>
</reference>
<dbReference type="EMBL" id="LCPH01000004">
    <property type="protein sequence ID" value="KKU93078.1"/>
    <property type="molecule type" value="Genomic_DNA"/>
</dbReference>
<dbReference type="AlphaFoldDB" id="A0A837INR7"/>
<feature type="transmembrane region" description="Helical" evidence="1">
    <location>
        <begin position="74"/>
        <end position="97"/>
    </location>
</feature>
<keyword evidence="1" id="KW-0812">Transmembrane</keyword>
<evidence type="ECO:0000313" key="2">
    <source>
        <dbReference type="EMBL" id="KKU93078.1"/>
    </source>
</evidence>
<keyword evidence="1" id="KW-1133">Transmembrane helix</keyword>
<sequence>MKTAMVKRVFVTFIVIGFVFLALFGFTKVTGAEPSHAESTGENVCVAFLSFGVPCPALQDLAAFIAFHMGSLKFLLAATITIKVASAFLVLAVFVIASSAGFAFAPSLVAVQRCRSQQCSGARWLLHWFSLKRHSPPL</sequence>
<gene>
    <name evidence="2" type="ORF">UY25_C0004G0118</name>
</gene>